<gene>
    <name evidence="3" type="ORF">GCM10023321_58100</name>
</gene>
<feature type="domain" description="YCII-related" evidence="2">
    <location>
        <begin position="15"/>
        <end position="105"/>
    </location>
</feature>
<dbReference type="Gene3D" id="3.30.70.1060">
    <property type="entry name" value="Dimeric alpha+beta barrel"/>
    <property type="match status" value="1"/>
</dbReference>
<accession>A0ABP9QS43</accession>
<dbReference type="PANTHER" id="PTHR35174">
    <property type="entry name" value="BLL7171 PROTEIN-RELATED"/>
    <property type="match status" value="1"/>
</dbReference>
<dbReference type="Pfam" id="PF03795">
    <property type="entry name" value="YCII"/>
    <property type="match status" value="1"/>
</dbReference>
<dbReference type="EMBL" id="BAABJP010000036">
    <property type="protein sequence ID" value="GAA5166662.1"/>
    <property type="molecule type" value="Genomic_DNA"/>
</dbReference>
<dbReference type="RefSeq" id="WP_185060533.1">
    <property type="nucleotide sequence ID" value="NZ_BAABJP010000036.1"/>
</dbReference>
<evidence type="ECO:0000313" key="4">
    <source>
        <dbReference type="Proteomes" id="UP001428817"/>
    </source>
</evidence>
<dbReference type="SUPFAM" id="SSF54909">
    <property type="entry name" value="Dimeric alpha+beta barrel"/>
    <property type="match status" value="1"/>
</dbReference>
<evidence type="ECO:0000313" key="3">
    <source>
        <dbReference type="EMBL" id="GAA5166662.1"/>
    </source>
</evidence>
<comment type="caution">
    <text evidence="3">The sequence shown here is derived from an EMBL/GenBank/DDBJ whole genome shotgun (WGS) entry which is preliminary data.</text>
</comment>
<dbReference type="PANTHER" id="PTHR35174:SF3">
    <property type="entry name" value="BLL7171 PROTEIN"/>
    <property type="match status" value="1"/>
</dbReference>
<keyword evidence="4" id="KW-1185">Reference proteome</keyword>
<reference evidence="4" key="1">
    <citation type="journal article" date="2019" name="Int. J. Syst. Evol. Microbiol.">
        <title>The Global Catalogue of Microorganisms (GCM) 10K type strain sequencing project: providing services to taxonomists for standard genome sequencing and annotation.</title>
        <authorList>
            <consortium name="The Broad Institute Genomics Platform"/>
            <consortium name="The Broad Institute Genome Sequencing Center for Infectious Disease"/>
            <person name="Wu L."/>
            <person name="Ma J."/>
        </authorList>
    </citation>
    <scope>NUCLEOTIDE SEQUENCE [LARGE SCALE GENOMIC DNA]</scope>
    <source>
        <strain evidence="4">JCM 18303</strain>
    </source>
</reference>
<organism evidence="3 4">
    <name type="scientific">Pseudonocardia eucalypti</name>
    <dbReference type="NCBI Taxonomy" id="648755"/>
    <lineage>
        <taxon>Bacteria</taxon>
        <taxon>Bacillati</taxon>
        <taxon>Actinomycetota</taxon>
        <taxon>Actinomycetes</taxon>
        <taxon>Pseudonocardiales</taxon>
        <taxon>Pseudonocardiaceae</taxon>
        <taxon>Pseudonocardia</taxon>
    </lineage>
</organism>
<evidence type="ECO:0000256" key="1">
    <source>
        <dbReference type="ARBA" id="ARBA00007689"/>
    </source>
</evidence>
<proteinExistence type="inferred from homology"/>
<name>A0ABP9QS43_9PSEU</name>
<dbReference type="InterPro" id="IPR011008">
    <property type="entry name" value="Dimeric_a/b-barrel"/>
</dbReference>
<dbReference type="InterPro" id="IPR005545">
    <property type="entry name" value="YCII"/>
</dbReference>
<comment type="similarity">
    <text evidence="1">Belongs to the YciI family.</text>
</comment>
<dbReference type="Proteomes" id="UP001428817">
    <property type="component" value="Unassembled WGS sequence"/>
</dbReference>
<sequence length="126" mass="13485">MTRYLVSIYQPDGPPPPPEVLEPIMADVEAVNTELRNSGKWLFAAGLCEPSTATTLHAKDGEVLLTDGPFTEGKEHLGGFSVIEAADLDEALRWGRRIAGALRSLSVEVRPMIDESERACGPGPGA</sequence>
<protein>
    <submittedName>
        <fullName evidence="3">YciI family protein</fullName>
    </submittedName>
</protein>
<evidence type="ECO:0000259" key="2">
    <source>
        <dbReference type="Pfam" id="PF03795"/>
    </source>
</evidence>